<keyword evidence="2" id="KW-0812">Transmembrane</keyword>
<keyword evidence="3" id="KW-0732">Signal</keyword>
<dbReference type="RefSeq" id="WP_073482131.1">
    <property type="nucleotide sequence ID" value="NZ_FQVN01000003.1"/>
</dbReference>
<dbReference type="OrthoDB" id="3700838at2"/>
<dbReference type="Proteomes" id="UP000184501">
    <property type="component" value="Unassembled WGS sequence"/>
</dbReference>
<dbReference type="EMBL" id="FQVN01000003">
    <property type="protein sequence ID" value="SHF41461.1"/>
    <property type="molecule type" value="Genomic_DNA"/>
</dbReference>
<dbReference type="STRING" id="2017.SAMN05444320_103556"/>
<organism evidence="4 5">
    <name type="scientific">Streptoalloteichus hindustanus</name>
    <dbReference type="NCBI Taxonomy" id="2017"/>
    <lineage>
        <taxon>Bacteria</taxon>
        <taxon>Bacillati</taxon>
        <taxon>Actinomycetota</taxon>
        <taxon>Actinomycetes</taxon>
        <taxon>Pseudonocardiales</taxon>
        <taxon>Pseudonocardiaceae</taxon>
        <taxon>Streptoalloteichus</taxon>
    </lineage>
</organism>
<dbReference type="AlphaFoldDB" id="A0A1M5BG44"/>
<name>A0A1M5BG44_STRHI</name>
<feature type="compositionally biased region" description="Low complexity" evidence="1">
    <location>
        <begin position="202"/>
        <end position="211"/>
    </location>
</feature>
<evidence type="ECO:0000256" key="1">
    <source>
        <dbReference type="SAM" id="MobiDB-lite"/>
    </source>
</evidence>
<feature type="chain" id="PRO_5038814017" description="LPXTG-motif cell wall anchor domain-containing protein" evidence="3">
    <location>
        <begin position="23"/>
        <end position="258"/>
    </location>
</feature>
<reference evidence="4 5" key="1">
    <citation type="submission" date="2016-11" db="EMBL/GenBank/DDBJ databases">
        <authorList>
            <person name="Jaros S."/>
            <person name="Januszkiewicz K."/>
            <person name="Wedrychowicz H."/>
        </authorList>
    </citation>
    <scope>NUCLEOTIDE SEQUENCE [LARGE SCALE GENOMIC DNA]</scope>
    <source>
        <strain evidence="4 5">DSM 44523</strain>
    </source>
</reference>
<feature type="transmembrane region" description="Helical" evidence="2">
    <location>
        <begin position="227"/>
        <end position="247"/>
    </location>
</feature>
<evidence type="ECO:0000256" key="3">
    <source>
        <dbReference type="SAM" id="SignalP"/>
    </source>
</evidence>
<sequence>MQHRPVLSVLGRALGAAGLVLAALVPAGTAAAAGREEPPASGDPRAVASSGNAVKCSDVSLAGELVDLGHTVDESRASLDVTSLPEGLTVTGVVVKGGPAYNSYLPSALGPLPWRGLHAPVNPSGKPAQISHWFACAQRTAPPTGVPPTSGAVVPTPVAPAPRSRVVTPAPARTTSPPPAVTPGAAGGSAQGRIDPGPPSSPAQAAPAAKDPAPKEPGDLASTGFDGGWLVAVGGVLLLGGGALLASPRIRAALRRRS</sequence>
<evidence type="ECO:0000313" key="5">
    <source>
        <dbReference type="Proteomes" id="UP000184501"/>
    </source>
</evidence>
<protein>
    <recommendedName>
        <fullName evidence="6">LPXTG-motif cell wall anchor domain-containing protein</fullName>
    </recommendedName>
</protein>
<feature type="compositionally biased region" description="Low complexity" evidence="1">
    <location>
        <begin position="141"/>
        <end position="175"/>
    </location>
</feature>
<keyword evidence="2" id="KW-0472">Membrane</keyword>
<accession>A0A1M5BG44</accession>
<gene>
    <name evidence="4" type="ORF">SAMN05444320_103556</name>
</gene>
<keyword evidence="2" id="KW-1133">Transmembrane helix</keyword>
<proteinExistence type="predicted"/>
<keyword evidence="5" id="KW-1185">Reference proteome</keyword>
<feature type="region of interest" description="Disordered" evidence="1">
    <location>
        <begin position="141"/>
        <end position="221"/>
    </location>
</feature>
<evidence type="ECO:0000313" key="4">
    <source>
        <dbReference type="EMBL" id="SHF41461.1"/>
    </source>
</evidence>
<feature type="signal peptide" evidence="3">
    <location>
        <begin position="1"/>
        <end position="22"/>
    </location>
</feature>
<evidence type="ECO:0008006" key="6">
    <source>
        <dbReference type="Google" id="ProtNLM"/>
    </source>
</evidence>
<evidence type="ECO:0000256" key="2">
    <source>
        <dbReference type="SAM" id="Phobius"/>
    </source>
</evidence>